<feature type="domain" description="HTH iclR-type" evidence="4">
    <location>
        <begin position="30"/>
        <end position="93"/>
    </location>
</feature>
<dbReference type="SUPFAM" id="SSF55781">
    <property type="entry name" value="GAF domain-like"/>
    <property type="match status" value="1"/>
</dbReference>
<dbReference type="EMBL" id="HE965806">
    <property type="protein sequence ID" value="CCJ53706.1"/>
    <property type="molecule type" value="Genomic_DNA"/>
</dbReference>
<dbReference type="InterPro" id="IPR029016">
    <property type="entry name" value="GAF-like_dom_sf"/>
</dbReference>
<proteinExistence type="predicted"/>
<dbReference type="Gene3D" id="3.30.450.40">
    <property type="match status" value="1"/>
</dbReference>
<dbReference type="Pfam" id="PF01614">
    <property type="entry name" value="IclR_C"/>
    <property type="match status" value="1"/>
</dbReference>
<keyword evidence="2" id="KW-0238">DNA-binding</keyword>
<gene>
    <name evidence="6" type="ORF">BN112_1789</name>
</gene>
<dbReference type="OrthoDB" id="13103at2"/>
<evidence type="ECO:0000313" key="7">
    <source>
        <dbReference type="Proteomes" id="UP000007564"/>
    </source>
</evidence>
<evidence type="ECO:0000259" key="5">
    <source>
        <dbReference type="PROSITE" id="PS51078"/>
    </source>
</evidence>
<evidence type="ECO:0000256" key="2">
    <source>
        <dbReference type="ARBA" id="ARBA00023125"/>
    </source>
</evidence>
<dbReference type="GO" id="GO:0045892">
    <property type="term" value="P:negative regulation of DNA-templated transcription"/>
    <property type="evidence" value="ECO:0007669"/>
    <property type="project" value="TreeGrafter"/>
</dbReference>
<reference evidence="6 7" key="1">
    <citation type="journal article" date="2012" name="BMC Genomics">
        <title>Comparative genomics of the classical Bordetella subspecies: the evolution and exchange of virulence-associated diversity amongst closely related pathogens.</title>
        <authorList>
            <person name="Park J."/>
            <person name="Zhang Y."/>
            <person name="Buboltz A.M."/>
            <person name="Zhang X."/>
            <person name="Schuster S.C."/>
            <person name="Ahuja U."/>
            <person name="Liu M."/>
            <person name="Miller J.F."/>
            <person name="Sebaihia M."/>
            <person name="Bentley S.D."/>
            <person name="Parkhill J."/>
            <person name="Harvill E.T."/>
        </authorList>
    </citation>
    <scope>NUCLEOTIDE SEQUENCE [LARGE SCALE GENOMIC DNA]</scope>
    <source>
        <strain evidence="6 7">253</strain>
    </source>
</reference>
<dbReference type="GO" id="GO:0003677">
    <property type="term" value="F:DNA binding"/>
    <property type="evidence" value="ECO:0007669"/>
    <property type="project" value="UniProtKB-KW"/>
</dbReference>
<dbReference type="InterPro" id="IPR050707">
    <property type="entry name" value="HTH_MetabolicPath_Reg"/>
</dbReference>
<dbReference type="Gene3D" id="1.10.10.10">
    <property type="entry name" value="Winged helix-like DNA-binding domain superfamily/Winged helix DNA-binding domain"/>
    <property type="match status" value="1"/>
</dbReference>
<organism evidence="6 7">
    <name type="scientific">Bordetella bronchiseptica 253</name>
    <dbReference type="NCBI Taxonomy" id="568707"/>
    <lineage>
        <taxon>Bacteria</taxon>
        <taxon>Pseudomonadati</taxon>
        <taxon>Pseudomonadota</taxon>
        <taxon>Betaproteobacteria</taxon>
        <taxon>Burkholderiales</taxon>
        <taxon>Alcaligenaceae</taxon>
        <taxon>Bordetella</taxon>
    </lineage>
</organism>
<protein>
    <submittedName>
        <fullName evidence="6">Putative transcriptional regulator</fullName>
    </submittedName>
</protein>
<dbReference type="PANTHER" id="PTHR30136">
    <property type="entry name" value="HELIX-TURN-HELIX TRANSCRIPTIONAL REGULATOR, ICLR FAMILY"/>
    <property type="match status" value="1"/>
</dbReference>
<dbReference type="Pfam" id="PF09339">
    <property type="entry name" value="HTH_IclR"/>
    <property type="match status" value="1"/>
</dbReference>
<dbReference type="PROSITE" id="PS51077">
    <property type="entry name" value="HTH_ICLR"/>
    <property type="match status" value="1"/>
</dbReference>
<dbReference type="PROSITE" id="PS51078">
    <property type="entry name" value="ICLR_ED"/>
    <property type="match status" value="1"/>
</dbReference>
<dbReference type="KEGG" id="bbh:BN112_1789"/>
<dbReference type="PANTHER" id="PTHR30136:SF39">
    <property type="entry name" value="TRANSCRIPTIONAL REGULATORY PROTEIN"/>
    <property type="match status" value="1"/>
</dbReference>
<sequence>MRTMVFPGSAPAYPIRYPSTMQETDSGAGPRTLRRGLMVLAALRDQGPRGLSVTDIARQTGIQRPTIYRLLAALLDAGLVVPLQGTKKYRTQLAADADLAAPDPRVRQMLPVLRRLADRTGDAVFLVVRDGDDSVSLHREIGSYPVQILATYAGKRQPLGVGSGGMALLAALPDEIAHAIVQRNSGRLDEYGGMTPQEMHRLIENTRARGYSVVGNHAVRGALGVGCALLDAQGAPVLAVSVTAIIDRMPAQRQREIAGWIGAELARLAPKA</sequence>
<dbReference type="InterPro" id="IPR036388">
    <property type="entry name" value="WH-like_DNA-bd_sf"/>
</dbReference>
<dbReference type="SUPFAM" id="SSF46785">
    <property type="entry name" value="Winged helix' DNA-binding domain"/>
    <property type="match status" value="1"/>
</dbReference>
<evidence type="ECO:0000256" key="1">
    <source>
        <dbReference type="ARBA" id="ARBA00023015"/>
    </source>
</evidence>
<dbReference type="InterPro" id="IPR005471">
    <property type="entry name" value="Tscrpt_reg_IclR_N"/>
</dbReference>
<dbReference type="Proteomes" id="UP000007564">
    <property type="component" value="Chromosome"/>
</dbReference>
<name>A0A0C6P665_BORBO</name>
<evidence type="ECO:0000256" key="3">
    <source>
        <dbReference type="ARBA" id="ARBA00023163"/>
    </source>
</evidence>
<dbReference type="HOGENOM" id="CLU_062618_4_0_4"/>
<dbReference type="GO" id="GO:0003700">
    <property type="term" value="F:DNA-binding transcription factor activity"/>
    <property type="evidence" value="ECO:0007669"/>
    <property type="project" value="TreeGrafter"/>
</dbReference>
<dbReference type="SMART" id="SM00346">
    <property type="entry name" value="HTH_ICLR"/>
    <property type="match status" value="1"/>
</dbReference>
<dbReference type="InterPro" id="IPR036390">
    <property type="entry name" value="WH_DNA-bd_sf"/>
</dbReference>
<evidence type="ECO:0000259" key="4">
    <source>
        <dbReference type="PROSITE" id="PS51077"/>
    </source>
</evidence>
<evidence type="ECO:0000313" key="6">
    <source>
        <dbReference type="EMBL" id="CCJ53706.1"/>
    </source>
</evidence>
<keyword evidence="1" id="KW-0805">Transcription regulation</keyword>
<dbReference type="AlphaFoldDB" id="A0A0C6P665"/>
<accession>A0A0C6P665</accession>
<keyword evidence="3" id="KW-0804">Transcription</keyword>
<feature type="domain" description="IclR-ED" evidence="5">
    <location>
        <begin position="91"/>
        <end position="272"/>
    </location>
</feature>
<dbReference type="InterPro" id="IPR014757">
    <property type="entry name" value="Tscrpt_reg_IclR_C"/>
</dbReference>